<feature type="binding site" evidence="6">
    <location>
        <position position="299"/>
    </location>
    <ligand>
        <name>Ca(2+)</name>
        <dbReference type="ChEBI" id="CHEBI:29108"/>
        <label>1</label>
    </ligand>
</feature>
<keyword evidence="1 6" id="KW-0479">Metal-binding</keyword>
<dbReference type="HOGENOM" id="CLU_025300_0_1_1"/>
<keyword evidence="9" id="KW-1185">Reference proteome</keyword>
<dbReference type="GO" id="GO:0009414">
    <property type="term" value="P:response to water deprivation"/>
    <property type="evidence" value="ECO:0000318"/>
    <property type="project" value="GO_Central"/>
</dbReference>
<name>W1NL18_AMBTC</name>
<dbReference type="GO" id="GO:0009651">
    <property type="term" value="P:response to salt stress"/>
    <property type="evidence" value="ECO:0000318"/>
    <property type="project" value="GO_Central"/>
</dbReference>
<sequence length="316" mass="36052">MSSVVVPESVPSPADDCEQLRVAFAGWGTNEKLIISILGHRTATQRQLIRKTYFELYGEDLLKSLDSELSGDFERALLLWTLDPAERDALMANQALRRWNPEDRVLIEIACARSSEELFFIRRAYHARFKRSFEEDVAQHTTGDFRKLLVPLVSSYRYDGPEVNMHMAKLEAKTMKDVINDKAFNHEELIRILSTRSKAQLNATLNNYKDEFGMQINNDLKGDPEEKFQSAVRAVVKCITKPQNYFEKTLRLAIVKLGTDEVALTRVVVTRADVDMKDIKVEYHKRNSTPLDRAIASDTSGDYKNLLLTLIGHGDI</sequence>
<dbReference type="eggNOG" id="KOG0819">
    <property type="taxonomic scope" value="Eukaryota"/>
</dbReference>
<dbReference type="STRING" id="13333.W1NL18"/>
<proteinExistence type="inferred from homology"/>
<feature type="binding site" evidence="6">
    <location>
        <position position="24"/>
    </location>
    <ligand>
        <name>Ca(2+)</name>
        <dbReference type="ChEBI" id="CHEBI:29108"/>
        <label>1</label>
    </ligand>
</feature>
<keyword evidence="2 7" id="KW-0677">Repeat</keyword>
<feature type="binding site" evidence="6">
    <location>
        <position position="254"/>
    </location>
    <ligand>
        <name>Ca(2+)</name>
        <dbReference type="ChEBI" id="CHEBI:29108"/>
        <label>1</label>
    </ligand>
</feature>
<dbReference type="Gramene" id="ERM95915">
    <property type="protein sequence ID" value="ERM95915"/>
    <property type="gene ID" value="AMTR_s00060p00176150"/>
</dbReference>
<evidence type="ECO:0000256" key="3">
    <source>
        <dbReference type="ARBA" id="ARBA00022837"/>
    </source>
</evidence>
<dbReference type="Gene3D" id="1.10.220.10">
    <property type="entry name" value="Annexin"/>
    <property type="match status" value="4"/>
</dbReference>
<dbReference type="GO" id="GO:0009408">
    <property type="term" value="P:response to heat"/>
    <property type="evidence" value="ECO:0000318"/>
    <property type="project" value="GO_Central"/>
</dbReference>
<dbReference type="FunFam" id="1.10.220.10:FF:000001">
    <property type="entry name" value="Annexin"/>
    <property type="match status" value="1"/>
</dbReference>
<dbReference type="GO" id="GO:0005544">
    <property type="term" value="F:calcium-dependent phospholipid binding"/>
    <property type="evidence" value="ECO:0000318"/>
    <property type="project" value="GO_Central"/>
</dbReference>
<dbReference type="GO" id="GO:0005509">
    <property type="term" value="F:calcium ion binding"/>
    <property type="evidence" value="ECO:0007669"/>
    <property type="project" value="InterPro"/>
</dbReference>
<dbReference type="FunFam" id="1.10.220.10:FF:000008">
    <property type="entry name" value="Annexin"/>
    <property type="match status" value="1"/>
</dbReference>
<dbReference type="InterPro" id="IPR009118">
    <property type="entry name" value="AnnexinD_plant"/>
</dbReference>
<dbReference type="PROSITE" id="PS00223">
    <property type="entry name" value="ANNEXIN_1"/>
    <property type="match status" value="1"/>
</dbReference>
<feature type="binding site" evidence="6">
    <location>
        <position position="296"/>
    </location>
    <ligand>
        <name>Ca(2+)</name>
        <dbReference type="ChEBI" id="CHEBI:29108"/>
        <label>1</label>
    </ligand>
</feature>
<keyword evidence="5 7" id="KW-0111">Calcium/phospholipid-binding</keyword>
<dbReference type="SMART" id="SM00335">
    <property type="entry name" value="ANX"/>
    <property type="match status" value="4"/>
</dbReference>
<dbReference type="InterPro" id="IPR018502">
    <property type="entry name" value="Annexin_repeat"/>
</dbReference>
<dbReference type="AlphaFoldDB" id="W1NL18"/>
<evidence type="ECO:0000313" key="8">
    <source>
        <dbReference type="EMBL" id="ERM95915.1"/>
    </source>
</evidence>
<dbReference type="Proteomes" id="UP000017836">
    <property type="component" value="Unassembled WGS sequence"/>
</dbReference>
<evidence type="ECO:0000256" key="7">
    <source>
        <dbReference type="RuleBase" id="RU003540"/>
    </source>
</evidence>
<dbReference type="OrthoDB" id="37886at2759"/>
<feature type="binding site" evidence="6">
    <location>
        <position position="298"/>
    </location>
    <ligand>
        <name>Ca(2+)</name>
        <dbReference type="ChEBI" id="CHEBI:29108"/>
        <label>3</label>
    </ligand>
</feature>
<feature type="binding site" evidence="6">
    <location>
        <position position="68"/>
    </location>
    <ligand>
        <name>Ca(2+)</name>
        <dbReference type="ChEBI" id="CHEBI:29108"/>
        <label>1</label>
    </ligand>
</feature>
<evidence type="ECO:0000256" key="1">
    <source>
        <dbReference type="ARBA" id="ARBA00022723"/>
    </source>
</evidence>
<evidence type="ECO:0000256" key="2">
    <source>
        <dbReference type="ARBA" id="ARBA00022737"/>
    </source>
</evidence>
<dbReference type="InterPro" id="IPR018252">
    <property type="entry name" value="Annexin_repeat_CS"/>
</dbReference>
<dbReference type="PRINTS" id="PR00196">
    <property type="entry name" value="ANNEXIN"/>
</dbReference>
<feature type="binding site" evidence="6">
    <location>
        <position position="28"/>
    </location>
    <ligand>
        <name>Ca(2+)</name>
        <dbReference type="ChEBI" id="CHEBI:29108"/>
        <label>1</label>
    </ligand>
</feature>
<dbReference type="Pfam" id="PF00191">
    <property type="entry name" value="Annexin"/>
    <property type="match status" value="4"/>
</dbReference>
<comment type="domain">
    <text evidence="7">A pair of annexin repeats may form one binding site for calcium and phospholipid.</text>
</comment>
<dbReference type="PROSITE" id="PS51897">
    <property type="entry name" value="ANNEXIN_2"/>
    <property type="match status" value="4"/>
</dbReference>
<dbReference type="KEGG" id="atr:18423840"/>
<evidence type="ECO:0000256" key="4">
    <source>
        <dbReference type="ARBA" id="ARBA00023216"/>
    </source>
</evidence>
<accession>W1NL18</accession>
<feature type="binding site" evidence="6">
    <location>
        <position position="258"/>
    </location>
    <ligand>
        <name>Ca(2+)</name>
        <dbReference type="ChEBI" id="CHEBI:29108"/>
        <label>1</label>
    </ligand>
</feature>
<dbReference type="GO" id="GO:0005886">
    <property type="term" value="C:plasma membrane"/>
    <property type="evidence" value="ECO:0000318"/>
    <property type="project" value="GO_Central"/>
</dbReference>
<dbReference type="PRINTS" id="PR01814">
    <property type="entry name" value="ANNEXINPLANT"/>
</dbReference>
<dbReference type="GO" id="GO:0001786">
    <property type="term" value="F:phosphatidylserine binding"/>
    <property type="evidence" value="ECO:0000318"/>
    <property type="project" value="GO_Central"/>
</dbReference>
<keyword evidence="4 7" id="KW-0041">Annexin</keyword>
<dbReference type="PANTHER" id="PTHR10502">
    <property type="entry name" value="ANNEXIN"/>
    <property type="match status" value="1"/>
</dbReference>
<keyword evidence="3 6" id="KW-0106">Calcium</keyword>
<dbReference type="InterPro" id="IPR001464">
    <property type="entry name" value="Annexin"/>
</dbReference>
<dbReference type="FunFam" id="1.10.220.10:FF:000006">
    <property type="entry name" value="Annexin"/>
    <property type="match status" value="1"/>
</dbReference>
<dbReference type="SUPFAM" id="SSF47874">
    <property type="entry name" value="Annexin"/>
    <property type="match status" value="1"/>
</dbReference>
<feature type="binding site" evidence="6">
    <location>
        <position position="26"/>
    </location>
    <ligand>
        <name>Ca(2+)</name>
        <dbReference type="ChEBI" id="CHEBI:29108"/>
        <label>1</label>
    </ligand>
</feature>
<dbReference type="GO" id="GO:0009409">
    <property type="term" value="P:response to cold"/>
    <property type="evidence" value="ECO:0000318"/>
    <property type="project" value="GO_Central"/>
</dbReference>
<dbReference type="PANTHER" id="PTHR10502:SF104">
    <property type="entry name" value="ANNEXIN D1"/>
    <property type="match status" value="1"/>
</dbReference>
<dbReference type="GO" id="GO:0005737">
    <property type="term" value="C:cytoplasm"/>
    <property type="evidence" value="ECO:0000318"/>
    <property type="project" value="GO_Central"/>
</dbReference>
<evidence type="ECO:0000256" key="5">
    <source>
        <dbReference type="ARBA" id="ARBA00023302"/>
    </source>
</evidence>
<evidence type="ECO:0000313" key="9">
    <source>
        <dbReference type="Proteomes" id="UP000017836"/>
    </source>
</evidence>
<comment type="similarity">
    <text evidence="7">Belongs to the annexin family.</text>
</comment>
<dbReference type="OMA" id="FMENQEQ"/>
<feature type="binding site" evidence="6">
    <location>
        <position position="256"/>
    </location>
    <ligand>
        <name>Ca(2+)</name>
        <dbReference type="ChEBI" id="CHEBI:29108"/>
        <label>1</label>
    </ligand>
</feature>
<evidence type="ECO:0000256" key="6">
    <source>
        <dbReference type="PIRSR" id="PIRSR609118-1"/>
    </source>
</evidence>
<dbReference type="FunFam" id="1.10.220.10:FF:000009">
    <property type="entry name" value="Annexin"/>
    <property type="match status" value="1"/>
</dbReference>
<dbReference type="InterPro" id="IPR037104">
    <property type="entry name" value="Annexin_sf"/>
</dbReference>
<dbReference type="EMBL" id="KI397373">
    <property type="protein sequence ID" value="ERM95915.1"/>
    <property type="molecule type" value="Genomic_DNA"/>
</dbReference>
<reference evidence="9" key="1">
    <citation type="journal article" date="2013" name="Science">
        <title>The Amborella genome and the evolution of flowering plants.</title>
        <authorList>
            <consortium name="Amborella Genome Project"/>
        </authorList>
    </citation>
    <scope>NUCLEOTIDE SEQUENCE [LARGE SCALE GENOMIC DNA]</scope>
</reference>
<protein>
    <recommendedName>
        <fullName evidence="7">Annexin</fullName>
    </recommendedName>
</protein>
<organism evidence="8 9">
    <name type="scientific">Amborella trichopoda</name>
    <dbReference type="NCBI Taxonomy" id="13333"/>
    <lineage>
        <taxon>Eukaryota</taxon>
        <taxon>Viridiplantae</taxon>
        <taxon>Streptophyta</taxon>
        <taxon>Embryophyta</taxon>
        <taxon>Tracheophyta</taxon>
        <taxon>Spermatophyta</taxon>
        <taxon>Magnoliopsida</taxon>
        <taxon>Amborellales</taxon>
        <taxon>Amborellaceae</taxon>
        <taxon>Amborella</taxon>
    </lineage>
</organism>
<gene>
    <name evidence="8" type="ORF">AMTR_s00060p00176150</name>
</gene>